<feature type="compositionally biased region" description="Basic and acidic residues" evidence="1">
    <location>
        <begin position="167"/>
        <end position="176"/>
    </location>
</feature>
<feature type="compositionally biased region" description="Polar residues" evidence="1">
    <location>
        <begin position="177"/>
        <end position="187"/>
    </location>
</feature>
<evidence type="ECO:0000313" key="3">
    <source>
        <dbReference type="Proteomes" id="UP000034680"/>
    </source>
</evidence>
<reference evidence="2 3" key="2">
    <citation type="submission" date="2015-05" db="EMBL/GenBank/DDBJ databases">
        <authorList>
            <person name="Morales-Cruz A."/>
            <person name="Amrine K.C."/>
            <person name="Cantu D."/>
        </authorList>
    </citation>
    <scope>NUCLEOTIDE SEQUENCE [LARGE SCALE GENOMIC DNA]</scope>
    <source>
        <strain evidence="2">DA912</strain>
    </source>
</reference>
<organism evidence="2 3">
    <name type="scientific">Diaporthe ampelina</name>
    <dbReference type="NCBI Taxonomy" id="1214573"/>
    <lineage>
        <taxon>Eukaryota</taxon>
        <taxon>Fungi</taxon>
        <taxon>Dikarya</taxon>
        <taxon>Ascomycota</taxon>
        <taxon>Pezizomycotina</taxon>
        <taxon>Sordariomycetes</taxon>
        <taxon>Sordariomycetidae</taxon>
        <taxon>Diaporthales</taxon>
        <taxon>Diaporthaceae</taxon>
        <taxon>Diaporthe</taxon>
    </lineage>
</organism>
<dbReference type="GO" id="GO:0003676">
    <property type="term" value="F:nucleic acid binding"/>
    <property type="evidence" value="ECO:0007669"/>
    <property type="project" value="InterPro"/>
</dbReference>
<name>A0A0G2H5A3_9PEZI</name>
<proteinExistence type="predicted"/>
<dbReference type="Gene3D" id="3.30.420.10">
    <property type="entry name" value="Ribonuclease H-like superfamily/Ribonuclease H"/>
    <property type="match status" value="1"/>
</dbReference>
<dbReference type="AlphaFoldDB" id="A0A0G2H5A3"/>
<gene>
    <name evidence="2" type="ORF">UCDDA912_g09643</name>
</gene>
<dbReference type="InterPro" id="IPR012337">
    <property type="entry name" value="RNaseH-like_sf"/>
</dbReference>
<sequence length="187" mass="20956">MADPLTGTATPFYHSDSLIIATAGSFRHQMFCYPGPRASYAVFVGPSNPLNDAETPLLAPTGTFLSLQRGDLTGAIVALKTIVHILEKGLTPYGPLRRAIIKTDSEIGCGESRIRDWDLWEAILVLLDIVKRLWNVEVLFWWVPAKWNRDAKSLAAEGLKLPPPRSFQDRRERRAEMTSSESLESRY</sequence>
<accession>A0A0G2H5A3</accession>
<evidence type="ECO:0000256" key="1">
    <source>
        <dbReference type="SAM" id="MobiDB-lite"/>
    </source>
</evidence>
<dbReference type="Proteomes" id="UP000034680">
    <property type="component" value="Unassembled WGS sequence"/>
</dbReference>
<evidence type="ECO:0000313" key="2">
    <source>
        <dbReference type="EMBL" id="KKY30418.1"/>
    </source>
</evidence>
<dbReference type="InterPro" id="IPR036397">
    <property type="entry name" value="RNaseH_sf"/>
</dbReference>
<keyword evidence="3" id="KW-1185">Reference proteome</keyword>
<feature type="region of interest" description="Disordered" evidence="1">
    <location>
        <begin position="159"/>
        <end position="187"/>
    </location>
</feature>
<protein>
    <recommendedName>
        <fullName evidence="4">RNase H type-1 domain-containing protein</fullName>
    </recommendedName>
</protein>
<evidence type="ECO:0008006" key="4">
    <source>
        <dbReference type="Google" id="ProtNLM"/>
    </source>
</evidence>
<dbReference type="STRING" id="1214573.A0A0G2H5A3"/>
<reference evidence="2 3" key="1">
    <citation type="submission" date="2015-05" db="EMBL/GenBank/DDBJ databases">
        <title>Distinctive expansion of gene families associated with plant cell wall degradation and secondary metabolism in the genomes of grapevine trunk pathogens.</title>
        <authorList>
            <person name="Lawrence D.P."/>
            <person name="Travadon R."/>
            <person name="Rolshausen P.E."/>
            <person name="Baumgartner K."/>
        </authorList>
    </citation>
    <scope>NUCLEOTIDE SEQUENCE [LARGE SCALE GENOMIC DNA]</scope>
    <source>
        <strain evidence="2">DA912</strain>
    </source>
</reference>
<dbReference type="SUPFAM" id="SSF53098">
    <property type="entry name" value="Ribonuclease H-like"/>
    <property type="match status" value="1"/>
</dbReference>
<dbReference type="OrthoDB" id="407198at2759"/>
<comment type="caution">
    <text evidence="2">The sequence shown here is derived from an EMBL/GenBank/DDBJ whole genome shotgun (WGS) entry which is preliminary data.</text>
</comment>
<dbReference type="EMBL" id="LCUC01000487">
    <property type="protein sequence ID" value="KKY30418.1"/>
    <property type="molecule type" value="Genomic_DNA"/>
</dbReference>